<sequence>MPYEVLNDNGNFGVGGLMPYREVVGLCSALLLMIT</sequence>
<dbReference type="AlphaFoldDB" id="F4MVP4"/>
<dbReference type="EMBL" id="FR718510">
    <property type="protein sequence ID" value="CBX69902.1"/>
    <property type="molecule type" value="Genomic_DNA"/>
</dbReference>
<protein>
    <submittedName>
        <fullName evidence="1">Uncharacterized protein</fullName>
    </submittedName>
</protein>
<accession>F4MVP4</accession>
<gene>
    <name evidence="1" type="ORF">YEW_KP45130</name>
</gene>
<proteinExistence type="predicted"/>
<evidence type="ECO:0000313" key="1">
    <source>
        <dbReference type="EMBL" id="CBX69902.1"/>
    </source>
</evidence>
<organism evidence="1">
    <name type="scientific">Yersinia enterocolitica W22703</name>
    <dbReference type="NCBI Taxonomy" id="913028"/>
    <lineage>
        <taxon>Bacteria</taxon>
        <taxon>Pseudomonadati</taxon>
        <taxon>Pseudomonadota</taxon>
        <taxon>Gammaproteobacteria</taxon>
        <taxon>Enterobacterales</taxon>
        <taxon>Yersiniaceae</taxon>
        <taxon>Yersinia</taxon>
    </lineage>
</organism>
<name>F4MVP4_YEREN</name>
<reference evidence="1" key="1">
    <citation type="journal article" date="2011" name="BMC Genomics">
        <title>Shotgun sequencing of Yersinia enterocolitica strain W22703 (biotype 2, serotype O:9): genomic evidence for oscillation between invertebrates and mammals.</title>
        <authorList>
            <person name="Fuchs T.M."/>
            <person name="Brandt K."/>
            <person name="Starke M."/>
            <person name="Rattei T."/>
        </authorList>
    </citation>
    <scope>NUCLEOTIDE SEQUENCE</scope>
</reference>